<organism evidence="2 3">
    <name type="scientific">Roseiconus nitratireducens</name>
    <dbReference type="NCBI Taxonomy" id="2605748"/>
    <lineage>
        <taxon>Bacteria</taxon>
        <taxon>Pseudomonadati</taxon>
        <taxon>Planctomycetota</taxon>
        <taxon>Planctomycetia</taxon>
        <taxon>Pirellulales</taxon>
        <taxon>Pirellulaceae</taxon>
        <taxon>Roseiconus</taxon>
    </lineage>
</organism>
<sequence>MNRQLEHGTVELVLGNIVDQQVDAIVNAANTGLLGGGGVDGALHRAAGPELLESCRALPVDREGRRCPTGAVRTTPAGALDARYVIHAVGPFFNESSAQKCERQLRDVHQAALAAAVEHGCESVAFPAISTGAYRFPIDRAASIAVDVACTHCQSPSCIKLIRFVLYQESQLDVFRTALRSWSPAV</sequence>
<dbReference type="RefSeq" id="WP_150075230.1">
    <property type="nucleotide sequence ID" value="NZ_VWOX01000002.1"/>
</dbReference>
<proteinExistence type="predicted"/>
<dbReference type="Pfam" id="PF01661">
    <property type="entry name" value="Macro"/>
    <property type="match status" value="1"/>
</dbReference>
<dbReference type="Proteomes" id="UP000324479">
    <property type="component" value="Unassembled WGS sequence"/>
</dbReference>
<name>A0A5M6DFP4_9BACT</name>
<evidence type="ECO:0000313" key="3">
    <source>
        <dbReference type="Proteomes" id="UP000324479"/>
    </source>
</evidence>
<dbReference type="SUPFAM" id="SSF52949">
    <property type="entry name" value="Macro domain-like"/>
    <property type="match status" value="1"/>
</dbReference>
<dbReference type="EMBL" id="VWOX01000002">
    <property type="protein sequence ID" value="KAA5546223.1"/>
    <property type="molecule type" value="Genomic_DNA"/>
</dbReference>
<accession>A0A5M6DFP4</accession>
<dbReference type="SMART" id="SM00506">
    <property type="entry name" value="A1pp"/>
    <property type="match status" value="1"/>
</dbReference>
<gene>
    <name evidence="2" type="ORF">FYK55_04860</name>
</gene>
<dbReference type="AlphaFoldDB" id="A0A5M6DFP4"/>
<comment type="caution">
    <text evidence="2">The sequence shown here is derived from an EMBL/GenBank/DDBJ whole genome shotgun (WGS) entry which is preliminary data.</text>
</comment>
<dbReference type="InterPro" id="IPR043472">
    <property type="entry name" value="Macro_dom-like"/>
</dbReference>
<feature type="domain" description="Macro" evidence="1">
    <location>
        <begin position="1"/>
        <end position="183"/>
    </location>
</feature>
<keyword evidence="3" id="KW-1185">Reference proteome</keyword>
<dbReference type="PANTHER" id="PTHR11106:SF27">
    <property type="entry name" value="MACRO DOMAIN-CONTAINING PROTEIN"/>
    <property type="match status" value="1"/>
</dbReference>
<dbReference type="PROSITE" id="PS51154">
    <property type="entry name" value="MACRO"/>
    <property type="match status" value="1"/>
</dbReference>
<dbReference type="InterPro" id="IPR002589">
    <property type="entry name" value="Macro_dom"/>
</dbReference>
<dbReference type="PANTHER" id="PTHR11106">
    <property type="entry name" value="GANGLIOSIDE INDUCED DIFFERENTIATION ASSOCIATED PROTEIN 2-RELATED"/>
    <property type="match status" value="1"/>
</dbReference>
<protein>
    <submittedName>
        <fullName evidence="2">O-acetyl-ADP-ribose deacetylase</fullName>
    </submittedName>
</protein>
<evidence type="ECO:0000313" key="2">
    <source>
        <dbReference type="EMBL" id="KAA5546223.1"/>
    </source>
</evidence>
<reference evidence="2 3" key="1">
    <citation type="submission" date="2019-08" db="EMBL/GenBank/DDBJ databases">
        <authorList>
            <person name="Dhanesh K."/>
            <person name="Kumar G."/>
            <person name="Sasikala C."/>
            <person name="Venkata Ramana C."/>
        </authorList>
    </citation>
    <scope>NUCLEOTIDE SEQUENCE [LARGE SCALE GENOMIC DNA]</scope>
    <source>
        <strain evidence="2 3">JC645</strain>
    </source>
</reference>
<evidence type="ECO:0000259" key="1">
    <source>
        <dbReference type="PROSITE" id="PS51154"/>
    </source>
</evidence>
<dbReference type="Gene3D" id="3.40.220.10">
    <property type="entry name" value="Leucine Aminopeptidase, subunit E, domain 1"/>
    <property type="match status" value="1"/>
</dbReference>